<reference evidence="2 3" key="1">
    <citation type="submission" date="2020-01" db="EMBL/GenBank/DDBJ databases">
        <title>Sulfitobacter sediminilitoris sp. nov., isolated from a tidal flat.</title>
        <authorList>
            <person name="Park S."/>
            <person name="Yoon J.-H."/>
        </authorList>
    </citation>
    <scope>NUCLEOTIDE SEQUENCE [LARGE SCALE GENOMIC DNA]</scope>
    <source>
        <strain evidence="2 3">JBTF-M27</strain>
    </source>
</reference>
<feature type="domain" description="Guanylate cyclase" evidence="1">
    <location>
        <begin position="235"/>
        <end position="366"/>
    </location>
</feature>
<dbReference type="EMBL" id="JAABNT010000004">
    <property type="protein sequence ID" value="NEK22450.1"/>
    <property type="molecule type" value="Genomic_DNA"/>
</dbReference>
<evidence type="ECO:0000259" key="1">
    <source>
        <dbReference type="PROSITE" id="PS50125"/>
    </source>
</evidence>
<dbReference type="Proteomes" id="UP000468591">
    <property type="component" value="Unassembled WGS sequence"/>
</dbReference>
<evidence type="ECO:0000313" key="3">
    <source>
        <dbReference type="Proteomes" id="UP000468591"/>
    </source>
</evidence>
<dbReference type="PANTHER" id="PTHR43081">
    <property type="entry name" value="ADENYLATE CYCLASE, TERMINAL-DIFFERENTIATION SPECIFIC-RELATED"/>
    <property type="match status" value="1"/>
</dbReference>
<protein>
    <submittedName>
        <fullName evidence="2">Adenylate/guanylate cyclase domain-containing protein</fullName>
    </submittedName>
</protein>
<comment type="caution">
    <text evidence="2">The sequence shown here is derived from an EMBL/GenBank/DDBJ whole genome shotgun (WGS) entry which is preliminary data.</text>
</comment>
<keyword evidence="3" id="KW-1185">Reference proteome</keyword>
<organism evidence="2 3">
    <name type="scientific">Sulfitobacter sediminilitoris</name>
    <dbReference type="NCBI Taxonomy" id="2698830"/>
    <lineage>
        <taxon>Bacteria</taxon>
        <taxon>Pseudomonadati</taxon>
        <taxon>Pseudomonadota</taxon>
        <taxon>Alphaproteobacteria</taxon>
        <taxon>Rhodobacterales</taxon>
        <taxon>Roseobacteraceae</taxon>
        <taxon>Sulfitobacter</taxon>
    </lineage>
</organism>
<evidence type="ECO:0000313" key="2">
    <source>
        <dbReference type="EMBL" id="NEK22450.1"/>
    </source>
</evidence>
<dbReference type="PANTHER" id="PTHR43081:SF11">
    <property type="entry name" value="BLR2264 PROTEIN"/>
    <property type="match status" value="1"/>
</dbReference>
<name>A0A6P0CAS2_9RHOB</name>
<dbReference type="GO" id="GO:0035556">
    <property type="term" value="P:intracellular signal transduction"/>
    <property type="evidence" value="ECO:0007669"/>
    <property type="project" value="InterPro"/>
</dbReference>
<dbReference type="InterPro" id="IPR029787">
    <property type="entry name" value="Nucleotide_cyclase"/>
</dbReference>
<dbReference type="SUPFAM" id="SSF55073">
    <property type="entry name" value="Nucleotide cyclase"/>
    <property type="match status" value="1"/>
</dbReference>
<dbReference type="AlphaFoldDB" id="A0A6P0CAS2"/>
<gene>
    <name evidence="2" type="ORF">GV827_08555</name>
</gene>
<dbReference type="Gene3D" id="3.30.70.1230">
    <property type="entry name" value="Nucleotide cyclase"/>
    <property type="match status" value="1"/>
</dbReference>
<dbReference type="CDD" id="cd07302">
    <property type="entry name" value="CHD"/>
    <property type="match status" value="1"/>
</dbReference>
<accession>A0A6P0CAS2</accession>
<sequence>MAAPTLDKFEMTAALSDLTGWLIQQGLENTPINAWLETMCHRINEAGIPISRVNLSTRAHHPEIGAVAFRWHRDQESEQFEYSRTSNTDDVVEEYRRSPLYHLMTSPVSEIRQRLDVPDPELDFPIFEELREQGATDYYAAKRFFLHKNQKRPSDPFALEEGMTISMTTDAPGGFTEAQLDGLRALLAPISLTLKSGANRKMAEDITAAYLGADASRRVLSGDIMRGSSETISAVIWYFDLRGFTSLSETLGAEAIIGLLNDYFALAVEVVERYGGNVLKFMGDGMLAIFDLTDIPEARLKAVEAACALREAFAEINAAREKEGLPTTGFTLGLHAGDVLYGNIGGKTRLDFTVIGPAVNTTARILGMSGPVGQDIVISSKVALPVKDQRPDLVSLGQYRLRGVTERQELFTVD</sequence>
<dbReference type="RefSeq" id="WP_164353374.1">
    <property type="nucleotide sequence ID" value="NZ_JAABNT010000004.1"/>
</dbReference>
<dbReference type="GO" id="GO:0006171">
    <property type="term" value="P:cAMP biosynthetic process"/>
    <property type="evidence" value="ECO:0007669"/>
    <property type="project" value="TreeGrafter"/>
</dbReference>
<dbReference type="SMART" id="SM00044">
    <property type="entry name" value="CYCc"/>
    <property type="match status" value="1"/>
</dbReference>
<proteinExistence type="predicted"/>
<dbReference type="PROSITE" id="PS50125">
    <property type="entry name" value="GUANYLATE_CYCLASE_2"/>
    <property type="match status" value="1"/>
</dbReference>
<dbReference type="Pfam" id="PF00211">
    <property type="entry name" value="Guanylate_cyc"/>
    <property type="match status" value="1"/>
</dbReference>
<dbReference type="InterPro" id="IPR001054">
    <property type="entry name" value="A/G_cyclase"/>
</dbReference>
<dbReference type="GO" id="GO:0004016">
    <property type="term" value="F:adenylate cyclase activity"/>
    <property type="evidence" value="ECO:0007669"/>
    <property type="project" value="UniProtKB-ARBA"/>
</dbReference>
<dbReference type="InterPro" id="IPR050697">
    <property type="entry name" value="Adenylyl/Guanylyl_Cyclase_3/4"/>
</dbReference>